<evidence type="ECO:0000313" key="2">
    <source>
        <dbReference type="EMBL" id="CAK9188093.1"/>
    </source>
</evidence>
<keyword evidence="3" id="KW-1185">Reference proteome</keyword>
<gene>
    <name evidence="2" type="ORF">ILEXP_LOCUS58723</name>
</gene>
<feature type="region of interest" description="Disordered" evidence="1">
    <location>
        <begin position="78"/>
        <end position="108"/>
    </location>
</feature>
<comment type="caution">
    <text evidence="2">The sequence shown here is derived from an EMBL/GenBank/DDBJ whole genome shotgun (WGS) entry which is preliminary data.</text>
</comment>
<organism evidence="2 3">
    <name type="scientific">Ilex paraguariensis</name>
    <name type="common">yerba mate</name>
    <dbReference type="NCBI Taxonomy" id="185542"/>
    <lineage>
        <taxon>Eukaryota</taxon>
        <taxon>Viridiplantae</taxon>
        <taxon>Streptophyta</taxon>
        <taxon>Embryophyta</taxon>
        <taxon>Tracheophyta</taxon>
        <taxon>Spermatophyta</taxon>
        <taxon>Magnoliopsida</taxon>
        <taxon>eudicotyledons</taxon>
        <taxon>Gunneridae</taxon>
        <taxon>Pentapetalae</taxon>
        <taxon>asterids</taxon>
        <taxon>campanulids</taxon>
        <taxon>Aquifoliales</taxon>
        <taxon>Aquifoliaceae</taxon>
        <taxon>Ilex</taxon>
    </lineage>
</organism>
<dbReference type="AlphaFoldDB" id="A0ABC8V448"/>
<accession>A0ABC8V448</accession>
<dbReference type="Proteomes" id="UP001642360">
    <property type="component" value="Unassembled WGS sequence"/>
</dbReference>
<name>A0ABC8V448_9AQUA</name>
<feature type="non-terminal residue" evidence="2">
    <location>
        <position position="140"/>
    </location>
</feature>
<reference evidence="2 3" key="1">
    <citation type="submission" date="2024-02" db="EMBL/GenBank/DDBJ databases">
        <authorList>
            <person name="Vignale AGUSTIN F."/>
            <person name="Sosa J E."/>
            <person name="Modenutti C."/>
        </authorList>
    </citation>
    <scope>NUCLEOTIDE SEQUENCE [LARGE SCALE GENOMIC DNA]</scope>
</reference>
<feature type="compositionally biased region" description="Basic and acidic residues" evidence="1">
    <location>
        <begin position="90"/>
        <end position="102"/>
    </location>
</feature>
<protein>
    <submittedName>
        <fullName evidence="2">Uncharacterized protein</fullName>
    </submittedName>
</protein>
<evidence type="ECO:0000313" key="3">
    <source>
        <dbReference type="Proteomes" id="UP001642360"/>
    </source>
</evidence>
<evidence type="ECO:0000256" key="1">
    <source>
        <dbReference type="SAM" id="MobiDB-lite"/>
    </source>
</evidence>
<dbReference type="EMBL" id="CAUOFW020010279">
    <property type="protein sequence ID" value="CAK9188093.1"/>
    <property type="molecule type" value="Genomic_DNA"/>
</dbReference>
<sequence>MAEPSTTVSYHNPFDHYLSSIEEILMSDENPSFDLSELPSFPEKNSCDILISQSGDDNISDPDDPLVDPFVWDVLNDSDVNSSQAGPSEIHGERIGHDRENSNPENLGIGNPVPLSIWPVSPVPYACSCCQVLREITHTN</sequence>
<proteinExistence type="predicted"/>